<dbReference type="InterPro" id="IPR013324">
    <property type="entry name" value="RNA_pol_sigma_r3/r4-like"/>
</dbReference>
<dbReference type="InterPro" id="IPR013325">
    <property type="entry name" value="RNA_pol_sigma_r2"/>
</dbReference>
<feature type="domain" description="Putative zinc-finger" evidence="9">
    <location>
        <begin position="196"/>
        <end position="227"/>
    </location>
</feature>
<proteinExistence type="inferred from homology"/>
<feature type="domain" description="RNA polymerase sigma factor 70 region 4 type 2" evidence="8">
    <location>
        <begin position="124"/>
        <end position="175"/>
    </location>
</feature>
<name>A0A0M2HL52_9MICO</name>
<dbReference type="GO" id="GO:0006352">
    <property type="term" value="P:DNA-templated transcription initiation"/>
    <property type="evidence" value="ECO:0007669"/>
    <property type="project" value="InterPro"/>
</dbReference>
<dbReference type="GO" id="GO:0016987">
    <property type="term" value="F:sigma factor activity"/>
    <property type="evidence" value="ECO:0007669"/>
    <property type="project" value="UniProtKB-KW"/>
</dbReference>
<comment type="caution">
    <text evidence="10">The sequence shown here is derived from an EMBL/GenBank/DDBJ whole genome shotgun (WGS) entry which is preliminary data.</text>
</comment>
<dbReference type="Gene3D" id="1.10.10.10">
    <property type="entry name" value="Winged helix-like DNA-binding domain superfamily/Winged helix DNA-binding domain"/>
    <property type="match status" value="1"/>
</dbReference>
<dbReference type="Pfam" id="PF04542">
    <property type="entry name" value="Sigma70_r2"/>
    <property type="match status" value="1"/>
</dbReference>
<evidence type="ECO:0000256" key="2">
    <source>
        <dbReference type="ARBA" id="ARBA00023015"/>
    </source>
</evidence>
<accession>A0A0M2HL52</accession>
<evidence type="ECO:0000259" key="8">
    <source>
        <dbReference type="Pfam" id="PF08281"/>
    </source>
</evidence>
<dbReference type="AlphaFoldDB" id="A0A0M2HL52"/>
<evidence type="ECO:0000256" key="5">
    <source>
        <dbReference type="ARBA" id="ARBA00023163"/>
    </source>
</evidence>
<protein>
    <submittedName>
        <fullName evidence="10">ECF RNA polymerase sigma factor SigH</fullName>
    </submittedName>
</protein>
<feature type="compositionally biased region" description="Gly residues" evidence="6">
    <location>
        <begin position="398"/>
        <end position="415"/>
    </location>
</feature>
<keyword evidence="11" id="KW-1185">Reference proteome</keyword>
<sequence length="537" mass="56223">MDEPRDAPESDNALLLRSRSGDRHAFSELWRRHSPVAVAYARSLGASPPDPEDVVSDAFLSILRQLRSGKGPQRSFRPYLLTTVKNTWMSHARRLPATTPIEDAEHPPSLLGSIDIEAMVNSAAVIEAFGSLPERWQHALWLSEVEQLPPREIAEVLHIRPNSAAALTYRARDALRKAWIRAHLRTAPTGSEHARVIELLGAYAHDDLAPRSERFVTTHIDECEACRSAAGEARHLARAMTLGPLLAGGSGLVLLPLLFPADQAAAAVSGVTGWAGLPASVQPAVDAAANSAPLLWPVAAATAVALSISGSLFVRPVAEPDATGTLTPAVQAAPARPAPAAPSPAPAAVVPVAVPVPAAPVPVSPPATATAIPVAPVVETVVDKAVKILTKPDRGQGQSQGQGQGDVGPGNGNGNAFGLDKDDIDAQELGEMMSARGSSWWTSSIVVYVAAADESMSVAVWGADETDVALVIDDQTIGTAYDETADFDLALPEGEHKVEVYYVDDDGTVGELAAETVVTTGSPSESTPSRDDGSTSK</sequence>
<dbReference type="Proteomes" id="UP000033900">
    <property type="component" value="Unassembled WGS sequence"/>
</dbReference>
<evidence type="ECO:0000313" key="11">
    <source>
        <dbReference type="Proteomes" id="UP000033900"/>
    </source>
</evidence>
<dbReference type="EMBL" id="JYJB01000009">
    <property type="protein sequence ID" value="KJL47421.1"/>
    <property type="molecule type" value="Genomic_DNA"/>
</dbReference>
<dbReference type="InterPro" id="IPR041916">
    <property type="entry name" value="Anti_sigma_zinc_sf"/>
</dbReference>
<dbReference type="InterPro" id="IPR039425">
    <property type="entry name" value="RNA_pol_sigma-70-like"/>
</dbReference>
<dbReference type="SUPFAM" id="SSF88946">
    <property type="entry name" value="Sigma2 domain of RNA polymerase sigma factors"/>
    <property type="match status" value="1"/>
</dbReference>
<reference evidence="10 11" key="1">
    <citation type="submission" date="2015-02" db="EMBL/GenBank/DDBJ databases">
        <title>Draft genome sequences of ten Microbacterium spp. with emphasis on heavy metal contaminated environments.</title>
        <authorList>
            <person name="Corretto E."/>
        </authorList>
    </citation>
    <scope>NUCLEOTIDE SEQUENCE [LARGE SCALE GENOMIC DNA]</scope>
    <source>
        <strain evidence="10 11">SA35</strain>
    </source>
</reference>
<feature type="domain" description="RNA polymerase sigma-70 region 2" evidence="7">
    <location>
        <begin position="29"/>
        <end position="94"/>
    </location>
</feature>
<feature type="compositionally biased region" description="Basic and acidic residues" evidence="6">
    <location>
        <begin position="528"/>
        <end position="537"/>
    </location>
</feature>
<dbReference type="Pfam" id="PF13490">
    <property type="entry name" value="zf-HC2"/>
    <property type="match status" value="1"/>
</dbReference>
<keyword evidence="5" id="KW-0804">Transcription</keyword>
<evidence type="ECO:0000256" key="4">
    <source>
        <dbReference type="ARBA" id="ARBA00023125"/>
    </source>
</evidence>
<dbReference type="PANTHER" id="PTHR43133">
    <property type="entry name" value="RNA POLYMERASE ECF-TYPE SIGMA FACTO"/>
    <property type="match status" value="1"/>
</dbReference>
<dbReference type="NCBIfam" id="TIGR02937">
    <property type="entry name" value="sigma70-ECF"/>
    <property type="match status" value="1"/>
</dbReference>
<dbReference type="RefSeq" id="WP_045257811.1">
    <property type="nucleotide sequence ID" value="NZ_JYJB01000009.1"/>
</dbReference>
<evidence type="ECO:0000256" key="6">
    <source>
        <dbReference type="SAM" id="MobiDB-lite"/>
    </source>
</evidence>
<feature type="region of interest" description="Disordered" evidence="6">
    <location>
        <begin position="516"/>
        <end position="537"/>
    </location>
</feature>
<evidence type="ECO:0000256" key="1">
    <source>
        <dbReference type="ARBA" id="ARBA00010641"/>
    </source>
</evidence>
<keyword evidence="3" id="KW-0731">Sigma factor</keyword>
<dbReference type="InterPro" id="IPR036388">
    <property type="entry name" value="WH-like_DNA-bd_sf"/>
</dbReference>
<dbReference type="InterPro" id="IPR014284">
    <property type="entry name" value="RNA_pol_sigma-70_dom"/>
</dbReference>
<evidence type="ECO:0000256" key="3">
    <source>
        <dbReference type="ARBA" id="ARBA00023082"/>
    </source>
</evidence>
<dbReference type="PANTHER" id="PTHR43133:SF8">
    <property type="entry name" value="RNA POLYMERASE SIGMA FACTOR HI_1459-RELATED"/>
    <property type="match status" value="1"/>
</dbReference>
<dbReference type="OrthoDB" id="4990598at2"/>
<dbReference type="STRING" id="273678.RS84_02215"/>
<evidence type="ECO:0000259" key="7">
    <source>
        <dbReference type="Pfam" id="PF04542"/>
    </source>
</evidence>
<dbReference type="InterPro" id="IPR027383">
    <property type="entry name" value="Znf_put"/>
</dbReference>
<dbReference type="Gene3D" id="1.10.1740.10">
    <property type="match status" value="1"/>
</dbReference>
<dbReference type="GO" id="GO:0003677">
    <property type="term" value="F:DNA binding"/>
    <property type="evidence" value="ECO:0007669"/>
    <property type="project" value="UniProtKB-KW"/>
</dbReference>
<evidence type="ECO:0000259" key="9">
    <source>
        <dbReference type="Pfam" id="PF13490"/>
    </source>
</evidence>
<dbReference type="InterPro" id="IPR013249">
    <property type="entry name" value="RNA_pol_sigma70_r4_t2"/>
</dbReference>
<evidence type="ECO:0000313" key="10">
    <source>
        <dbReference type="EMBL" id="KJL47421.1"/>
    </source>
</evidence>
<comment type="similarity">
    <text evidence="1">Belongs to the sigma-70 factor family. ECF subfamily.</text>
</comment>
<feature type="region of interest" description="Disordered" evidence="6">
    <location>
        <begin position="391"/>
        <end position="421"/>
    </location>
</feature>
<dbReference type="Gene3D" id="1.10.10.1320">
    <property type="entry name" value="Anti-sigma factor, zinc-finger domain"/>
    <property type="match status" value="1"/>
</dbReference>
<gene>
    <name evidence="10" type="primary">sigH</name>
    <name evidence="10" type="ORF">RS84_02215</name>
</gene>
<dbReference type="SUPFAM" id="SSF88659">
    <property type="entry name" value="Sigma3 and sigma4 domains of RNA polymerase sigma factors"/>
    <property type="match status" value="1"/>
</dbReference>
<dbReference type="PATRIC" id="fig|273678.4.peg.2218"/>
<keyword evidence="4" id="KW-0238">DNA-binding</keyword>
<keyword evidence="2" id="KW-0805">Transcription regulation</keyword>
<feature type="compositionally biased region" description="Polar residues" evidence="6">
    <location>
        <begin position="517"/>
        <end position="527"/>
    </location>
</feature>
<dbReference type="Pfam" id="PF08281">
    <property type="entry name" value="Sigma70_r4_2"/>
    <property type="match status" value="1"/>
</dbReference>
<dbReference type="InterPro" id="IPR007627">
    <property type="entry name" value="RNA_pol_sigma70_r2"/>
</dbReference>
<organism evidence="10 11">
    <name type="scientific">Microbacterium hydrocarbonoxydans</name>
    <dbReference type="NCBI Taxonomy" id="273678"/>
    <lineage>
        <taxon>Bacteria</taxon>
        <taxon>Bacillati</taxon>
        <taxon>Actinomycetota</taxon>
        <taxon>Actinomycetes</taxon>
        <taxon>Micrococcales</taxon>
        <taxon>Microbacteriaceae</taxon>
        <taxon>Microbacterium</taxon>
    </lineage>
</organism>